<gene>
    <name evidence="2" type="ORF">SAMN05660284_02809</name>
</gene>
<comment type="pathway">
    <text evidence="1">Carbohydrate metabolism; tricarboxylic acid cycle; isocitrate from oxaloacetate: step 1/2.</text>
</comment>
<dbReference type="InterPro" id="IPR016142">
    <property type="entry name" value="Citrate_synth-like_lrg_a-sub"/>
</dbReference>
<dbReference type="RefSeq" id="WP_281242255.1">
    <property type="nucleotide sequence ID" value="NZ_FOVE01000033.1"/>
</dbReference>
<dbReference type="InterPro" id="IPR002020">
    <property type="entry name" value="Citrate_synthase"/>
</dbReference>
<name>A0A1I5E1Y0_9NEIS</name>
<dbReference type="EMBL" id="FOVE01000033">
    <property type="protein sequence ID" value="SFO05407.1"/>
    <property type="molecule type" value="Genomic_DNA"/>
</dbReference>
<dbReference type="InterPro" id="IPR036969">
    <property type="entry name" value="Citrate_synthase_sf"/>
</dbReference>
<dbReference type="Pfam" id="PF00285">
    <property type="entry name" value="Citrate_synt"/>
    <property type="match status" value="1"/>
</dbReference>
<protein>
    <submittedName>
        <fullName evidence="2">Citrate synthase</fullName>
    </submittedName>
</protein>
<sequence>MNKNSATLAYKGKHYELPVVNSTMGPDAVDVRSLYKDAGLFTYDPGLMSTASCSSAITYIDGDKGELFYRGYPIEQLATHCDYLETC</sequence>
<dbReference type="PANTHER" id="PTHR42871">
    <property type="entry name" value="CITRATE SYNTHASE"/>
    <property type="match status" value="1"/>
</dbReference>
<dbReference type="PANTHER" id="PTHR42871:SF1">
    <property type="entry name" value="CITRATE SYNTHASE"/>
    <property type="match status" value="1"/>
</dbReference>
<evidence type="ECO:0000256" key="1">
    <source>
        <dbReference type="ARBA" id="ARBA00004751"/>
    </source>
</evidence>
<reference evidence="3" key="1">
    <citation type="submission" date="2016-10" db="EMBL/GenBank/DDBJ databases">
        <authorList>
            <person name="Varghese N."/>
            <person name="Submissions S."/>
        </authorList>
    </citation>
    <scope>NUCLEOTIDE SEQUENCE [LARGE SCALE GENOMIC DNA]</scope>
    <source>
        <strain evidence="3">DSM 6150</strain>
    </source>
</reference>
<dbReference type="Gene3D" id="1.10.580.10">
    <property type="entry name" value="Citrate Synthase, domain 1"/>
    <property type="match status" value="1"/>
</dbReference>
<dbReference type="GO" id="GO:0046912">
    <property type="term" value="F:acyltransferase activity, acyl groups converted into alkyl on transfer"/>
    <property type="evidence" value="ECO:0007669"/>
    <property type="project" value="InterPro"/>
</dbReference>
<accession>A0A1I5E1Y0</accession>
<feature type="non-terminal residue" evidence="2">
    <location>
        <position position="87"/>
    </location>
</feature>
<organism evidence="2 3">
    <name type="scientific">Formivibrio citricus</name>
    <dbReference type="NCBI Taxonomy" id="83765"/>
    <lineage>
        <taxon>Bacteria</taxon>
        <taxon>Pseudomonadati</taxon>
        <taxon>Pseudomonadota</taxon>
        <taxon>Betaproteobacteria</taxon>
        <taxon>Neisseriales</taxon>
        <taxon>Chitinibacteraceae</taxon>
        <taxon>Formivibrio</taxon>
    </lineage>
</organism>
<dbReference type="Gene3D" id="2.20.28.60">
    <property type="match status" value="1"/>
</dbReference>
<keyword evidence="3" id="KW-1185">Reference proteome</keyword>
<evidence type="ECO:0000313" key="2">
    <source>
        <dbReference type="EMBL" id="SFO05407.1"/>
    </source>
</evidence>
<dbReference type="AlphaFoldDB" id="A0A1I5E1Y0"/>
<dbReference type="SUPFAM" id="SSF48256">
    <property type="entry name" value="Citrate synthase"/>
    <property type="match status" value="1"/>
</dbReference>
<evidence type="ECO:0000313" key="3">
    <source>
        <dbReference type="Proteomes" id="UP000242869"/>
    </source>
</evidence>
<proteinExistence type="predicted"/>
<dbReference type="STRING" id="83765.SAMN05660284_02809"/>
<dbReference type="Proteomes" id="UP000242869">
    <property type="component" value="Unassembled WGS sequence"/>
</dbReference>